<dbReference type="KEGG" id="sman:C12CBH8_00360"/>
<evidence type="ECO:0000313" key="1">
    <source>
        <dbReference type="EMBL" id="BCI59397.1"/>
    </source>
</evidence>
<dbReference type="RefSeq" id="WP_099322977.1">
    <property type="nucleotide sequence ID" value="NZ_AP023321.1"/>
</dbReference>
<keyword evidence="2" id="KW-1185">Reference proteome</keyword>
<organism evidence="1 2">
    <name type="scientific">Solibaculum mannosilyticum</name>
    <dbReference type="NCBI Taxonomy" id="2780922"/>
    <lineage>
        <taxon>Bacteria</taxon>
        <taxon>Bacillati</taxon>
        <taxon>Bacillota</taxon>
        <taxon>Clostridia</taxon>
        <taxon>Eubacteriales</taxon>
        <taxon>Oscillospiraceae</taxon>
        <taxon>Solibaculum</taxon>
    </lineage>
</organism>
<proteinExistence type="predicted"/>
<accession>A0A7M3W2Q4</accession>
<protein>
    <submittedName>
        <fullName evidence="1">Uncharacterized protein</fullName>
    </submittedName>
</protein>
<gene>
    <name evidence="1" type="ORF">C12CBH8_00360</name>
</gene>
<sequence length="101" mass="11520">MDKPSPGLFCHQCPVLFTAAKMKAKLAQDSSTDTCGDLIGRYAVYRLSRTVGSRLKMYEPCPMQPFRMKRGRGLDSMHALVIKENRCYKSPVLKETGFFYF</sequence>
<dbReference type="EMBL" id="AP023321">
    <property type="protein sequence ID" value="BCI59397.1"/>
    <property type="molecule type" value="Genomic_DNA"/>
</dbReference>
<reference evidence="2" key="1">
    <citation type="submission" date="2020-07" db="EMBL/GenBank/DDBJ databases">
        <title>Complete genome sequencing of Clostridia bacterium strain 12CBH8.</title>
        <authorList>
            <person name="Sakamoto M."/>
            <person name="Murakami T."/>
            <person name="Mori H."/>
        </authorList>
    </citation>
    <scope>NUCLEOTIDE SEQUENCE [LARGE SCALE GENOMIC DNA]</scope>
    <source>
        <strain evidence="2">12CBH8</strain>
    </source>
</reference>
<dbReference type="Proteomes" id="UP000593890">
    <property type="component" value="Chromosome"/>
</dbReference>
<evidence type="ECO:0000313" key="2">
    <source>
        <dbReference type="Proteomes" id="UP000593890"/>
    </source>
</evidence>
<dbReference type="AlphaFoldDB" id="A0A7M3W2Q4"/>
<name>A0A7M3W2Q4_9FIRM</name>